<dbReference type="InterPro" id="IPR050536">
    <property type="entry name" value="DtxR_MntR_Metal-Reg"/>
</dbReference>
<dbReference type="InterPro" id="IPR036388">
    <property type="entry name" value="WH-like_DNA-bd_sf"/>
</dbReference>
<dbReference type="RefSeq" id="WP_339076388.1">
    <property type="nucleotide sequence ID" value="NZ_CP147251.1"/>
</dbReference>
<feature type="domain" description="HTH dtxR-type" evidence="1">
    <location>
        <begin position="4"/>
        <end position="65"/>
    </location>
</feature>
<protein>
    <recommendedName>
        <fullName evidence="1">HTH dtxR-type domain-containing protein</fullName>
    </recommendedName>
</protein>
<dbReference type="PANTHER" id="PTHR33238:SF7">
    <property type="entry name" value="IRON-DEPENDENT TRANSCRIPTIONAL REGULATOR"/>
    <property type="match status" value="1"/>
</dbReference>
<keyword evidence="3" id="KW-1185">Reference proteome</keyword>
<dbReference type="Gene3D" id="1.10.10.10">
    <property type="entry name" value="Winged helix-like DNA-binding domain superfamily/Winged helix DNA-binding domain"/>
    <property type="match status" value="1"/>
</dbReference>
<organism evidence="2 3">
    <name type="scientific">Candidatus Enterococcus lowellii</name>
    <dbReference type="NCBI Taxonomy" id="2230877"/>
    <lineage>
        <taxon>Bacteria</taxon>
        <taxon>Bacillati</taxon>
        <taxon>Bacillota</taxon>
        <taxon>Bacilli</taxon>
        <taxon>Lactobacillales</taxon>
        <taxon>Enterococcaceae</taxon>
        <taxon>Enterococcus</taxon>
    </lineage>
</organism>
<evidence type="ECO:0000313" key="2">
    <source>
        <dbReference type="EMBL" id="WYJ76811.1"/>
    </source>
</evidence>
<evidence type="ECO:0000313" key="3">
    <source>
        <dbReference type="Proteomes" id="UP000664701"/>
    </source>
</evidence>
<proteinExistence type="predicted"/>
<dbReference type="Proteomes" id="UP000664701">
    <property type="component" value="Chromosome"/>
</dbReference>
<dbReference type="EMBL" id="CP147251">
    <property type="protein sequence ID" value="WYJ76811.1"/>
    <property type="molecule type" value="Genomic_DNA"/>
</dbReference>
<evidence type="ECO:0000259" key="1">
    <source>
        <dbReference type="PROSITE" id="PS50944"/>
    </source>
</evidence>
<name>A0ABZ2SNT0_9ENTE</name>
<reference evidence="2 3" key="2">
    <citation type="submission" date="2024-03" db="EMBL/GenBank/DDBJ databases">
        <title>The Genome Sequence of Enterococcus sp. DIV2402.</title>
        <authorList>
            <consortium name="The Broad Institute Genomics Platform"/>
            <consortium name="The Broad Institute Microbial Omics Core"/>
            <consortium name="The Broad Institute Genomic Center for Infectious Diseases"/>
            <person name="Earl A."/>
            <person name="Manson A."/>
            <person name="Gilmore M."/>
            <person name="Schwartman J."/>
            <person name="Shea T."/>
            <person name="Abouelleil A."/>
            <person name="Cao P."/>
            <person name="Chapman S."/>
            <person name="Cusick C."/>
            <person name="Young S."/>
            <person name="Neafsey D."/>
            <person name="Nusbaum C."/>
            <person name="Birren B."/>
        </authorList>
    </citation>
    <scope>NUCLEOTIDE SEQUENCE [LARGE SCALE GENOMIC DNA]</scope>
    <source>
        <strain evidence="2 3">DIV2402</strain>
    </source>
</reference>
<dbReference type="InterPro" id="IPR022687">
    <property type="entry name" value="HTH_DTXR"/>
</dbReference>
<dbReference type="InterPro" id="IPR036390">
    <property type="entry name" value="WH_DNA-bd_sf"/>
</dbReference>
<gene>
    <name evidence="2" type="ORF">DOK78_001448</name>
</gene>
<sequence>MKIFSAEKEEYLKLINYYQNQDGIARTGLLAKKLALTKSSVTEMLQKLSQENLVRYTPYMGVYLTEKGSRYVAYLRKK</sequence>
<dbReference type="PANTHER" id="PTHR33238">
    <property type="entry name" value="IRON (METAL) DEPENDENT REPRESSOR, DTXR FAMILY"/>
    <property type="match status" value="1"/>
</dbReference>
<reference evidence="2 3" key="1">
    <citation type="submission" date="2021-03" db="EMBL/GenBank/DDBJ databases">
        <authorList>
            <person name="Gilmore M.S."/>
            <person name="Schwartzman J."/>
            <person name="Van Tyne D."/>
            <person name="Martin M."/>
            <person name="Earl A.M."/>
            <person name="Manson A.L."/>
            <person name="Straub T."/>
            <person name="Salamzade R."/>
            <person name="Saavedra J."/>
            <person name="Lebreton F."/>
            <person name="Prichula J."/>
            <person name="Schaufler K."/>
            <person name="Gaca A."/>
            <person name="Sgardioli B."/>
            <person name="Wagenaar J."/>
            <person name="Strong T."/>
        </authorList>
    </citation>
    <scope>NUCLEOTIDE SEQUENCE [LARGE SCALE GENOMIC DNA]</scope>
    <source>
        <strain evidence="2 3">DIV2402</strain>
    </source>
</reference>
<dbReference type="PROSITE" id="PS50944">
    <property type="entry name" value="HTH_DTXR"/>
    <property type="match status" value="1"/>
</dbReference>
<dbReference type="SUPFAM" id="SSF46785">
    <property type="entry name" value="Winged helix' DNA-binding domain"/>
    <property type="match status" value="1"/>
</dbReference>
<dbReference type="Pfam" id="PF01325">
    <property type="entry name" value="Fe_dep_repress"/>
    <property type="match status" value="1"/>
</dbReference>
<accession>A0ABZ2SNT0</accession>